<name>A0A3L9Y123_9RHOB</name>
<sequence>MKHFYVNNTAQQYGDHEVHEQGCYWLSLAKNTSYLGQFSDCHGAVAEAKRNHHRQSNGCATCSPACHTS</sequence>
<dbReference type="AlphaFoldDB" id="A0A3L9Y123"/>
<evidence type="ECO:0000313" key="2">
    <source>
        <dbReference type="Proteomes" id="UP000281343"/>
    </source>
</evidence>
<proteinExistence type="predicted"/>
<accession>A0A3L9Y123</accession>
<reference evidence="1 2" key="1">
    <citation type="submission" date="2018-10" db="EMBL/GenBank/DDBJ databases">
        <authorList>
            <person name="Jung H.S."/>
            <person name="Jeon C.O."/>
        </authorList>
    </citation>
    <scope>NUCLEOTIDE SEQUENCE [LARGE SCALE GENOMIC DNA]</scope>
    <source>
        <strain evidence="1 2">MA-7-27</strain>
    </source>
</reference>
<protein>
    <submittedName>
        <fullName evidence="1">Uncharacterized protein</fullName>
    </submittedName>
</protein>
<dbReference type="Proteomes" id="UP000281343">
    <property type="component" value="Unassembled WGS sequence"/>
</dbReference>
<keyword evidence="2" id="KW-1185">Reference proteome</keyword>
<gene>
    <name evidence="1" type="ORF">D9R08_16630</name>
</gene>
<evidence type="ECO:0000313" key="1">
    <source>
        <dbReference type="EMBL" id="RMA41105.1"/>
    </source>
</evidence>
<comment type="caution">
    <text evidence="1">The sequence shown here is derived from an EMBL/GenBank/DDBJ whole genome shotgun (WGS) entry which is preliminary data.</text>
</comment>
<dbReference type="EMBL" id="RCNT01000009">
    <property type="protein sequence ID" value="RMA41105.1"/>
    <property type="molecule type" value="Genomic_DNA"/>
</dbReference>
<organism evidence="1 2">
    <name type="scientific">Rhodophyticola porphyridii</name>
    <dbReference type="NCBI Taxonomy" id="1852017"/>
    <lineage>
        <taxon>Bacteria</taxon>
        <taxon>Pseudomonadati</taxon>
        <taxon>Pseudomonadota</taxon>
        <taxon>Alphaproteobacteria</taxon>
        <taxon>Rhodobacterales</taxon>
        <taxon>Roseobacteraceae</taxon>
        <taxon>Rhodophyticola</taxon>
    </lineage>
</organism>